<evidence type="ECO:0000313" key="4">
    <source>
        <dbReference type="EMBL" id="SNS68105.1"/>
    </source>
</evidence>
<dbReference type="STRING" id="1215104.GCA_000730585_04219"/>
<dbReference type="SUPFAM" id="SSF48600">
    <property type="entry name" value="Chorismate mutase II"/>
    <property type="match status" value="1"/>
</dbReference>
<feature type="domain" description="Chorismate mutase" evidence="3">
    <location>
        <begin position="8"/>
        <end position="99"/>
    </location>
</feature>
<gene>
    <name evidence="4" type="ORF">SAMN05444352_112152</name>
</gene>
<reference evidence="5" key="1">
    <citation type="submission" date="2017-06" db="EMBL/GenBank/DDBJ databases">
        <authorList>
            <person name="Varghese N."/>
            <person name="Submissions S."/>
        </authorList>
    </citation>
    <scope>NUCLEOTIDE SEQUENCE [LARGE SCALE GENOMIC DNA]</scope>
    <source>
        <strain evidence="5">DSM 22348</strain>
    </source>
</reference>
<evidence type="ECO:0000256" key="2">
    <source>
        <dbReference type="ARBA" id="ARBA00023235"/>
    </source>
</evidence>
<dbReference type="AlphaFoldDB" id="A0A239GGU4"/>
<dbReference type="Gene3D" id="1.20.59.10">
    <property type="entry name" value="Chorismate mutase"/>
    <property type="match status" value="1"/>
</dbReference>
<evidence type="ECO:0000313" key="5">
    <source>
        <dbReference type="Proteomes" id="UP000198407"/>
    </source>
</evidence>
<dbReference type="EC" id="5.4.99.5" evidence="1"/>
<dbReference type="Pfam" id="PF01817">
    <property type="entry name" value="CM_2"/>
    <property type="match status" value="1"/>
</dbReference>
<evidence type="ECO:0000259" key="3">
    <source>
        <dbReference type="PROSITE" id="PS51168"/>
    </source>
</evidence>
<dbReference type="InterPro" id="IPR036979">
    <property type="entry name" value="CM_dom_sf"/>
</dbReference>
<dbReference type="PANTHER" id="PTHR38041:SF1">
    <property type="entry name" value="CHORISMATE MUTASE"/>
    <property type="match status" value="1"/>
</dbReference>
<dbReference type="PROSITE" id="PS51168">
    <property type="entry name" value="CHORISMATE_MUT_2"/>
    <property type="match status" value="1"/>
</dbReference>
<dbReference type="Proteomes" id="UP000198407">
    <property type="component" value="Unassembled WGS sequence"/>
</dbReference>
<keyword evidence="5" id="KW-1185">Reference proteome</keyword>
<sequence>MINAGEEVVSDVELTSLRQTIDELDEQLVILLARRFQVTEQVGRLKARQRWQAVDPEREARQRHRYLTLAGQHGLDQSLTLRIFRSIIDEVVRNHRAFIGE</sequence>
<evidence type="ECO:0000256" key="1">
    <source>
        <dbReference type="ARBA" id="ARBA00012404"/>
    </source>
</evidence>
<dbReference type="GO" id="GO:0046417">
    <property type="term" value="P:chorismate metabolic process"/>
    <property type="evidence" value="ECO:0007669"/>
    <property type="project" value="InterPro"/>
</dbReference>
<dbReference type="SMART" id="SM00830">
    <property type="entry name" value="CM_2"/>
    <property type="match status" value="1"/>
</dbReference>
<dbReference type="InterPro" id="IPR051331">
    <property type="entry name" value="Chorismate_mutase-related"/>
</dbReference>
<organism evidence="4 5">
    <name type="scientific">Pseudomonas japonica</name>
    <dbReference type="NCBI Taxonomy" id="256466"/>
    <lineage>
        <taxon>Bacteria</taxon>
        <taxon>Pseudomonadati</taxon>
        <taxon>Pseudomonadota</taxon>
        <taxon>Gammaproteobacteria</taxon>
        <taxon>Pseudomonadales</taxon>
        <taxon>Pseudomonadaceae</taxon>
        <taxon>Pseudomonas</taxon>
    </lineage>
</organism>
<dbReference type="EMBL" id="FZOL01000012">
    <property type="protein sequence ID" value="SNS68105.1"/>
    <property type="molecule type" value="Genomic_DNA"/>
</dbReference>
<dbReference type="InterPro" id="IPR036263">
    <property type="entry name" value="Chorismate_II_sf"/>
</dbReference>
<dbReference type="InterPro" id="IPR002701">
    <property type="entry name" value="CM_II_prokaryot"/>
</dbReference>
<accession>A0A239GGU4</accession>
<proteinExistence type="predicted"/>
<name>A0A239GGU4_9PSED</name>
<dbReference type="PANTHER" id="PTHR38041">
    <property type="entry name" value="CHORISMATE MUTASE"/>
    <property type="match status" value="1"/>
</dbReference>
<dbReference type="GO" id="GO:0009697">
    <property type="term" value="P:salicylic acid biosynthetic process"/>
    <property type="evidence" value="ECO:0007669"/>
    <property type="project" value="TreeGrafter"/>
</dbReference>
<dbReference type="OrthoDB" id="9802281at2"/>
<keyword evidence="2" id="KW-0413">Isomerase</keyword>
<protein>
    <recommendedName>
        <fullName evidence="1">chorismate mutase</fullName>
        <ecNumber evidence="1">5.4.99.5</ecNumber>
    </recommendedName>
</protein>
<dbReference type="GO" id="GO:0004106">
    <property type="term" value="F:chorismate mutase activity"/>
    <property type="evidence" value="ECO:0007669"/>
    <property type="project" value="UniProtKB-EC"/>
</dbReference>